<dbReference type="EMBL" id="JAGFMF010012074">
    <property type="protein sequence ID" value="KAG8507947.1"/>
    <property type="molecule type" value="Genomic_DNA"/>
</dbReference>
<keyword evidence="5" id="KW-0547">Nucleotide-binding</keyword>
<feature type="active site" description="Glycyl thioester intermediate" evidence="4">
    <location>
        <position position="56"/>
    </location>
</feature>
<protein>
    <submittedName>
        <fullName evidence="7">Ubiquitin-conjugating enzyme E2 U</fullName>
    </submittedName>
</protein>
<sequence>MEWEADIEGLQDTIWQGLFFHLKINFTLKYNLVPPTVKFTTIPFHPNVDQHTGQPCIDFLNNPNEWNPRYTLSSILLTLQVMLSNPVLENPVNLEAAKLFTKDESKYRLTVLRLFQEPLQCKKNLLVFCRSTKTISFYDYYKSWCEIATSKVTGSPRTTLYFSPQSQSETEIVTNIYESDANWKSEELIDFDESWEEEVDDLVAWTNTLDIGRLQE</sequence>
<dbReference type="GO" id="GO:0016740">
    <property type="term" value="F:transferase activity"/>
    <property type="evidence" value="ECO:0007669"/>
    <property type="project" value="UniProtKB-KW"/>
</dbReference>
<name>A0A8J5ZVW4_GALPY</name>
<feature type="domain" description="UBC core" evidence="6">
    <location>
        <begin position="1"/>
        <end position="120"/>
    </location>
</feature>
<evidence type="ECO:0000313" key="8">
    <source>
        <dbReference type="Proteomes" id="UP000700334"/>
    </source>
</evidence>
<evidence type="ECO:0000313" key="7">
    <source>
        <dbReference type="EMBL" id="KAG8507947.1"/>
    </source>
</evidence>
<comment type="pathway">
    <text evidence="3">Protein modification.</text>
</comment>
<dbReference type="GO" id="GO:0005524">
    <property type="term" value="F:ATP binding"/>
    <property type="evidence" value="ECO:0007669"/>
    <property type="project" value="UniProtKB-UniRule"/>
</dbReference>
<dbReference type="PANTHER" id="PTHR24067">
    <property type="entry name" value="UBIQUITIN-CONJUGATING ENZYME E2"/>
    <property type="match status" value="1"/>
</dbReference>
<evidence type="ECO:0000256" key="3">
    <source>
        <dbReference type="ARBA" id="ARBA00043952"/>
    </source>
</evidence>
<keyword evidence="1" id="KW-0808">Transferase</keyword>
<accession>A0A8J5ZVW4</accession>
<keyword evidence="5" id="KW-0067">ATP-binding</keyword>
<evidence type="ECO:0000256" key="5">
    <source>
        <dbReference type="RuleBase" id="RU362109"/>
    </source>
</evidence>
<reference evidence="7" key="1">
    <citation type="journal article" date="2021" name="Evol. Appl.">
        <title>The genome of the Pyrenean desman and the effects of bottlenecks and inbreeding on the genomic landscape of an endangered species.</title>
        <authorList>
            <person name="Escoda L."/>
            <person name="Castresana J."/>
        </authorList>
    </citation>
    <scope>NUCLEOTIDE SEQUENCE</scope>
    <source>
        <strain evidence="7">IBE-C5619</strain>
    </source>
</reference>
<dbReference type="InterPro" id="IPR023313">
    <property type="entry name" value="UBQ-conjugating_AS"/>
</dbReference>
<dbReference type="Gene3D" id="3.10.110.10">
    <property type="entry name" value="Ubiquitin Conjugating Enzyme"/>
    <property type="match status" value="1"/>
</dbReference>
<keyword evidence="8" id="KW-1185">Reference proteome</keyword>
<dbReference type="Pfam" id="PF00179">
    <property type="entry name" value="UQ_con"/>
    <property type="match status" value="1"/>
</dbReference>
<evidence type="ECO:0000256" key="4">
    <source>
        <dbReference type="PROSITE-ProRule" id="PRU10133"/>
    </source>
</evidence>
<dbReference type="SMART" id="SM00212">
    <property type="entry name" value="UBCc"/>
    <property type="match status" value="1"/>
</dbReference>
<dbReference type="OrthoDB" id="9978460at2759"/>
<dbReference type="InterPro" id="IPR016135">
    <property type="entry name" value="UBQ-conjugating_enzyme/RWD"/>
</dbReference>
<evidence type="ECO:0000259" key="6">
    <source>
        <dbReference type="PROSITE" id="PS50127"/>
    </source>
</evidence>
<evidence type="ECO:0000256" key="1">
    <source>
        <dbReference type="ARBA" id="ARBA00022679"/>
    </source>
</evidence>
<dbReference type="PROSITE" id="PS00183">
    <property type="entry name" value="UBC_1"/>
    <property type="match status" value="1"/>
</dbReference>
<dbReference type="InterPro" id="IPR000608">
    <property type="entry name" value="UBC"/>
</dbReference>
<organism evidence="7 8">
    <name type="scientific">Galemys pyrenaicus</name>
    <name type="common">Iberian desman</name>
    <name type="synonym">Pyrenean desman</name>
    <dbReference type="NCBI Taxonomy" id="202257"/>
    <lineage>
        <taxon>Eukaryota</taxon>
        <taxon>Metazoa</taxon>
        <taxon>Chordata</taxon>
        <taxon>Craniata</taxon>
        <taxon>Vertebrata</taxon>
        <taxon>Euteleostomi</taxon>
        <taxon>Mammalia</taxon>
        <taxon>Eutheria</taxon>
        <taxon>Laurasiatheria</taxon>
        <taxon>Eulipotyphla</taxon>
        <taxon>Talpidae</taxon>
        <taxon>Galemys</taxon>
    </lineage>
</organism>
<dbReference type="Proteomes" id="UP000700334">
    <property type="component" value="Unassembled WGS sequence"/>
</dbReference>
<comment type="caution">
    <text evidence="7">The sequence shown here is derived from an EMBL/GenBank/DDBJ whole genome shotgun (WGS) entry which is preliminary data.</text>
</comment>
<evidence type="ECO:0000256" key="2">
    <source>
        <dbReference type="ARBA" id="ARBA00022786"/>
    </source>
</evidence>
<dbReference type="AlphaFoldDB" id="A0A8J5ZVW4"/>
<gene>
    <name evidence="7" type="ORF">J0S82_007546</name>
</gene>
<dbReference type="PROSITE" id="PS50127">
    <property type="entry name" value="UBC_2"/>
    <property type="match status" value="1"/>
</dbReference>
<proteinExistence type="inferred from homology"/>
<comment type="similarity">
    <text evidence="5">Belongs to the ubiquitin-conjugating enzyme family.</text>
</comment>
<dbReference type="InterPro" id="IPR050113">
    <property type="entry name" value="Ub_conjugating_enzyme"/>
</dbReference>
<dbReference type="SUPFAM" id="SSF54495">
    <property type="entry name" value="UBC-like"/>
    <property type="match status" value="1"/>
</dbReference>
<keyword evidence="2 5" id="KW-0833">Ubl conjugation pathway</keyword>